<evidence type="ECO:0000313" key="2">
    <source>
        <dbReference type="EMBL" id="RNG14473.1"/>
    </source>
</evidence>
<feature type="non-terminal residue" evidence="2">
    <location>
        <position position="311"/>
    </location>
</feature>
<protein>
    <submittedName>
        <fullName evidence="2">Histidine kinase</fullName>
    </submittedName>
</protein>
<comment type="caution">
    <text evidence="2">The sequence shown here is derived from an EMBL/GenBank/DDBJ whole genome shotgun (WGS) entry which is preliminary data.</text>
</comment>
<keyword evidence="2" id="KW-0418">Kinase</keyword>
<evidence type="ECO:0000313" key="3">
    <source>
        <dbReference type="Proteomes" id="UP000275401"/>
    </source>
</evidence>
<keyword evidence="2" id="KW-0808">Transferase</keyword>
<feature type="non-terminal residue" evidence="2">
    <location>
        <position position="1"/>
    </location>
</feature>
<keyword evidence="3" id="KW-1185">Reference proteome</keyword>
<dbReference type="AlphaFoldDB" id="A0A3M8VEX6"/>
<feature type="compositionally biased region" description="Gly residues" evidence="1">
    <location>
        <begin position="302"/>
        <end position="311"/>
    </location>
</feature>
<gene>
    <name evidence="2" type="ORF">EEJ42_31270</name>
</gene>
<evidence type="ECO:0000256" key="1">
    <source>
        <dbReference type="SAM" id="MobiDB-lite"/>
    </source>
</evidence>
<feature type="compositionally biased region" description="Basic and acidic residues" evidence="1">
    <location>
        <begin position="109"/>
        <end position="123"/>
    </location>
</feature>
<sequence length="311" mass="31902">AGSAPSGGAPSGPNLFEAPGRSAQRNEPPAGPGSGAGAPSDRPSLPTRGDQGPTVAPPTGAPGRADSGDQGNRPQLPSRDPARELPGPQQAPGTSWGASPQDDWAGPAGRRDAGDRPRGHEEPETTGQFARPDLGSAPGERRDPFGNRGPGDTGELPQLSDGPNLFEPRRGPGDTGEFPRPDYGRGPGDTGEFQRPDVGRGPGDTGEFAVPGQEGRGPGDTAQFNRPDYGRGPGDTGEFARPELGQGPGDTGEFPQVRDDRNERGGRQTDDALPPAGPGDGRTPIFDTIESTWLHPQADPSGGQGDGGRHP</sequence>
<feature type="region of interest" description="Disordered" evidence="1">
    <location>
        <begin position="1"/>
        <end position="311"/>
    </location>
</feature>
<feature type="compositionally biased region" description="Basic and acidic residues" evidence="1">
    <location>
        <begin position="256"/>
        <end position="270"/>
    </location>
</feature>
<feature type="compositionally biased region" description="Low complexity" evidence="1">
    <location>
        <begin position="1"/>
        <end position="13"/>
    </location>
</feature>
<dbReference type="Proteomes" id="UP000275401">
    <property type="component" value="Unassembled WGS sequence"/>
</dbReference>
<dbReference type="EMBL" id="RIBZ01000416">
    <property type="protein sequence ID" value="RNG14473.1"/>
    <property type="molecule type" value="Genomic_DNA"/>
</dbReference>
<reference evidence="2 3" key="1">
    <citation type="submission" date="2018-11" db="EMBL/GenBank/DDBJ databases">
        <title>The Potential of Streptomyces as Biocontrol Agents against the Tomato grey mould, Botrytis cinerea (Gray mold) Frontiers in Microbiology.</title>
        <authorList>
            <person name="Li D."/>
        </authorList>
    </citation>
    <scope>NUCLEOTIDE SEQUENCE [LARGE SCALE GENOMIC DNA]</scope>
    <source>
        <strain evidence="2 3">NEAU-LD23</strain>
    </source>
</reference>
<feature type="compositionally biased region" description="Basic and acidic residues" evidence="1">
    <location>
        <begin position="167"/>
        <end position="183"/>
    </location>
</feature>
<dbReference type="GO" id="GO:0016301">
    <property type="term" value="F:kinase activity"/>
    <property type="evidence" value="ECO:0007669"/>
    <property type="project" value="UniProtKB-KW"/>
</dbReference>
<accession>A0A3M8VEX6</accession>
<name>A0A3M8VEX6_9ACTN</name>
<organism evidence="2 3">
    <name type="scientific">Streptomyces botrytidirepellens</name>
    <dbReference type="NCBI Taxonomy" id="2486417"/>
    <lineage>
        <taxon>Bacteria</taxon>
        <taxon>Bacillati</taxon>
        <taxon>Actinomycetota</taxon>
        <taxon>Actinomycetes</taxon>
        <taxon>Kitasatosporales</taxon>
        <taxon>Streptomycetaceae</taxon>
        <taxon>Streptomyces</taxon>
    </lineage>
</organism>
<proteinExistence type="predicted"/>